<comment type="subcellular location">
    <subcellularLocation>
        <location evidence="1">Membrane</location>
        <topology evidence="1">Multi-pass membrane protein</topology>
    </subcellularLocation>
</comment>
<organism evidence="14 15">
    <name type="scientific">Mycolicibacterium novocastrense</name>
    <name type="common">Mycobacterium novocastrense</name>
    <dbReference type="NCBI Taxonomy" id="59813"/>
    <lineage>
        <taxon>Bacteria</taxon>
        <taxon>Bacillati</taxon>
        <taxon>Actinomycetota</taxon>
        <taxon>Actinomycetes</taxon>
        <taxon>Mycobacteriales</taxon>
        <taxon>Mycobacteriaceae</taxon>
        <taxon>Mycolicibacterium</taxon>
    </lineage>
</organism>
<accession>A0ABQ0KF07</accession>
<feature type="transmembrane region" description="Helical" evidence="13">
    <location>
        <begin position="73"/>
        <end position="93"/>
    </location>
</feature>
<evidence type="ECO:0000256" key="6">
    <source>
        <dbReference type="ARBA" id="ARBA00022826"/>
    </source>
</evidence>
<evidence type="ECO:0000256" key="2">
    <source>
        <dbReference type="ARBA" id="ARBA00006920"/>
    </source>
</evidence>
<evidence type="ECO:0000256" key="12">
    <source>
        <dbReference type="ARBA" id="ARBA00034430"/>
    </source>
</evidence>
<evidence type="ECO:0000256" key="5">
    <source>
        <dbReference type="ARBA" id="ARBA00022692"/>
    </source>
</evidence>
<keyword evidence="7" id="KW-0630">Potassium</keyword>
<dbReference type="PANTHER" id="PTHR31462:SF5">
    <property type="entry name" value="ENDOSOMAL_LYSOSOMAL PROTON CHANNEL TMEM175"/>
    <property type="match status" value="1"/>
</dbReference>
<keyword evidence="11" id="KW-0407">Ion channel</keyword>
<evidence type="ECO:0000256" key="3">
    <source>
        <dbReference type="ARBA" id="ARBA00022448"/>
    </source>
</evidence>
<evidence type="ECO:0000256" key="9">
    <source>
        <dbReference type="ARBA" id="ARBA00023065"/>
    </source>
</evidence>
<reference evidence="14 15" key="1">
    <citation type="journal article" date="2016" name="Genome Announc.">
        <title>Draft Genome Sequences of Five Rapidly Growing Mycobacterium Species, M. thermoresistibile, M. fortuitum subsp. acetamidolyticum, M. canariasense, M. brisbanense, and M. novocastrense.</title>
        <authorList>
            <person name="Katahira K."/>
            <person name="Ogura Y."/>
            <person name="Gotoh Y."/>
            <person name="Hayashi T."/>
        </authorList>
    </citation>
    <scope>NUCLEOTIDE SEQUENCE [LARGE SCALE GENOMIC DNA]</scope>
    <source>
        <strain evidence="14 15">JCM18114</strain>
    </source>
</reference>
<name>A0ABQ0KF07_MYCNV</name>
<keyword evidence="15" id="KW-1185">Reference proteome</keyword>
<evidence type="ECO:0000313" key="15">
    <source>
        <dbReference type="Proteomes" id="UP000069773"/>
    </source>
</evidence>
<proteinExistence type="inferred from homology"/>
<feature type="transmembrane region" description="Helical" evidence="13">
    <location>
        <begin position="105"/>
        <end position="125"/>
    </location>
</feature>
<evidence type="ECO:0000256" key="4">
    <source>
        <dbReference type="ARBA" id="ARBA00022538"/>
    </source>
</evidence>
<dbReference type="EMBL" id="BCTA01000021">
    <property type="protein sequence ID" value="GAT08133.1"/>
    <property type="molecule type" value="Genomic_DNA"/>
</dbReference>
<comment type="similarity">
    <text evidence="2">Belongs to the TMEM175 family.</text>
</comment>
<keyword evidence="3" id="KW-0813">Transport</keyword>
<evidence type="ECO:0000256" key="8">
    <source>
        <dbReference type="ARBA" id="ARBA00022989"/>
    </source>
</evidence>
<feature type="transmembrane region" description="Helical" evidence="13">
    <location>
        <begin position="154"/>
        <end position="184"/>
    </location>
</feature>
<evidence type="ECO:0000256" key="13">
    <source>
        <dbReference type="SAM" id="Phobius"/>
    </source>
</evidence>
<keyword evidence="6" id="KW-0631">Potassium channel</keyword>
<keyword evidence="8 13" id="KW-1133">Transmembrane helix</keyword>
<evidence type="ECO:0000256" key="7">
    <source>
        <dbReference type="ARBA" id="ARBA00022958"/>
    </source>
</evidence>
<keyword evidence="10 13" id="KW-0472">Membrane</keyword>
<evidence type="ECO:0000313" key="14">
    <source>
        <dbReference type="EMBL" id="GAT08133.1"/>
    </source>
</evidence>
<dbReference type="Pfam" id="PF06736">
    <property type="entry name" value="TMEM175"/>
    <property type="match status" value="1"/>
</dbReference>
<comment type="catalytic activity">
    <reaction evidence="12">
        <text>K(+)(in) = K(+)(out)</text>
        <dbReference type="Rhea" id="RHEA:29463"/>
        <dbReference type="ChEBI" id="CHEBI:29103"/>
    </reaction>
</comment>
<gene>
    <name evidence="14" type="ORF">RMCN_1266</name>
</gene>
<dbReference type="Proteomes" id="UP000069773">
    <property type="component" value="Unassembled WGS sequence"/>
</dbReference>
<feature type="transmembrane region" description="Helical" evidence="13">
    <location>
        <begin position="41"/>
        <end position="61"/>
    </location>
</feature>
<evidence type="ECO:0000256" key="11">
    <source>
        <dbReference type="ARBA" id="ARBA00023303"/>
    </source>
</evidence>
<protein>
    <submittedName>
        <fullName evidence="14">Integral membrane protein</fullName>
    </submittedName>
</protein>
<comment type="caution">
    <text evidence="14">The sequence shown here is derived from an EMBL/GenBank/DDBJ whole genome shotgun (WGS) entry which is preliminary data.</text>
</comment>
<keyword evidence="5 13" id="KW-0812">Transmembrane</keyword>
<dbReference type="InterPro" id="IPR010617">
    <property type="entry name" value="TMEM175-like"/>
</dbReference>
<dbReference type="PANTHER" id="PTHR31462">
    <property type="entry name" value="ENDOSOMAL/LYSOSOMAL POTASSIUM CHANNEL TMEM175"/>
    <property type="match status" value="1"/>
</dbReference>
<keyword evidence="4" id="KW-0633">Potassium transport</keyword>
<sequence length="196" mass="21464">MEAFSDGVFAIAITLLVLEIGVPDGSEDDLLAAVVRQWPSYLTYLVSFSTIGAVWLEHTVITEFLDRATPALIRLNLLLLMLVSFLPFPTRLLGDYIAESDAQRVAVTVYGINLLLVSVVVSLMWRYAVWQRLIRAGVADADVRLISKRLTPGLAGYAVFIAAGLFAPIIAVFGYLMIAVYFIVPFAALRAAGRAR</sequence>
<evidence type="ECO:0000256" key="1">
    <source>
        <dbReference type="ARBA" id="ARBA00004141"/>
    </source>
</evidence>
<evidence type="ECO:0000256" key="10">
    <source>
        <dbReference type="ARBA" id="ARBA00023136"/>
    </source>
</evidence>
<keyword evidence="9" id="KW-0406">Ion transport</keyword>